<feature type="compositionally biased region" description="Low complexity" evidence="1">
    <location>
        <begin position="31"/>
        <end position="67"/>
    </location>
</feature>
<feature type="compositionally biased region" description="Low complexity" evidence="1">
    <location>
        <begin position="259"/>
        <end position="276"/>
    </location>
</feature>
<dbReference type="EMBL" id="CADCUM010000124">
    <property type="protein sequence ID" value="CAA9403882.1"/>
    <property type="molecule type" value="Genomic_DNA"/>
</dbReference>
<organism evidence="2">
    <name type="scientific">uncultured Nocardioides sp</name>
    <dbReference type="NCBI Taxonomy" id="198441"/>
    <lineage>
        <taxon>Bacteria</taxon>
        <taxon>Bacillati</taxon>
        <taxon>Actinomycetota</taxon>
        <taxon>Actinomycetes</taxon>
        <taxon>Propionibacteriales</taxon>
        <taxon>Nocardioidaceae</taxon>
        <taxon>Nocardioides</taxon>
        <taxon>environmental samples</taxon>
    </lineage>
</organism>
<sequence>MTTGTGNTPDSGGTFGTGTTGGYGTGGGFGTSDTGAHETTGTGYESTGYESTGTTGYETSDSGTSDSGAKDKAKEAASTAADQGKQVAGTAKEEAANVAGTAKEQARNVVGDTVSQVRNQVGGQATTGRDKAATTLRTLGDDLEKMVQGEGSGEGMAADIAREVSTRVKSFSNQLESKEPTELLEDVRRFARRKPGMFLLGALAAGVAVGRAFRATADGAAMASLGQPSTTDTYGSDYGAGTYGAAGTTTGTAAAGGYSTGAASPASTSGFGTESTTGGGFSSAADDPDPLFGDHGTHASTNRPGTTGGDGLDPSPTLTTPASTDSPTTGLSGQRTQDTL</sequence>
<feature type="region of interest" description="Disordered" evidence="1">
    <location>
        <begin position="1"/>
        <end position="115"/>
    </location>
</feature>
<feature type="compositionally biased region" description="Gly residues" evidence="1">
    <location>
        <begin position="13"/>
        <end position="30"/>
    </location>
</feature>
<accession>A0A6J4P1X1</accession>
<feature type="compositionally biased region" description="Polar residues" evidence="1">
    <location>
        <begin position="316"/>
        <end position="340"/>
    </location>
</feature>
<name>A0A6J4P1X1_9ACTN</name>
<evidence type="ECO:0000313" key="2">
    <source>
        <dbReference type="EMBL" id="CAA9403882.1"/>
    </source>
</evidence>
<dbReference type="AlphaFoldDB" id="A0A6J4P1X1"/>
<evidence type="ECO:0000256" key="1">
    <source>
        <dbReference type="SAM" id="MobiDB-lite"/>
    </source>
</evidence>
<reference evidence="2" key="1">
    <citation type="submission" date="2020-02" db="EMBL/GenBank/DDBJ databases">
        <authorList>
            <person name="Meier V. D."/>
        </authorList>
    </citation>
    <scope>NUCLEOTIDE SEQUENCE</scope>
    <source>
        <strain evidence="2">AVDCRST_MAG32</strain>
    </source>
</reference>
<gene>
    <name evidence="2" type="ORF">AVDCRST_MAG32-3135</name>
</gene>
<feature type="region of interest" description="Disordered" evidence="1">
    <location>
        <begin position="259"/>
        <end position="340"/>
    </location>
</feature>
<proteinExistence type="predicted"/>
<protein>
    <submittedName>
        <fullName evidence="2">Uncharacterized protein</fullName>
    </submittedName>
</protein>